<keyword evidence="4 6" id="KW-0067">ATP-binding</keyword>
<dbReference type="SUPFAM" id="SSF56112">
    <property type="entry name" value="Protein kinase-like (PK-like)"/>
    <property type="match status" value="1"/>
</dbReference>
<evidence type="ECO:0000313" key="9">
    <source>
        <dbReference type="EMBL" id="OCK86444.1"/>
    </source>
</evidence>
<dbReference type="AlphaFoldDB" id="A0A8E2JL22"/>
<dbReference type="Gene3D" id="1.10.510.10">
    <property type="entry name" value="Transferase(Phosphotransferase) domain 1"/>
    <property type="match status" value="1"/>
</dbReference>
<dbReference type="GO" id="GO:0005737">
    <property type="term" value="C:cytoplasm"/>
    <property type="evidence" value="ECO:0007669"/>
    <property type="project" value="TreeGrafter"/>
</dbReference>
<evidence type="ECO:0000256" key="5">
    <source>
        <dbReference type="ARBA" id="ARBA00037982"/>
    </source>
</evidence>
<dbReference type="InterPro" id="IPR050339">
    <property type="entry name" value="CC_SR_Kinase"/>
</dbReference>
<dbReference type="InterPro" id="IPR000719">
    <property type="entry name" value="Prot_kinase_dom"/>
</dbReference>
<dbReference type="GO" id="GO:0005524">
    <property type="term" value="F:ATP binding"/>
    <property type="evidence" value="ECO:0007669"/>
    <property type="project" value="UniProtKB-UniRule"/>
</dbReference>
<keyword evidence="10" id="KW-1185">Reference proteome</keyword>
<dbReference type="Pfam" id="PF00069">
    <property type="entry name" value="Pkinase"/>
    <property type="match status" value="2"/>
</dbReference>
<dbReference type="SMART" id="SM00220">
    <property type="entry name" value="S_TKc"/>
    <property type="match status" value="1"/>
</dbReference>
<evidence type="ECO:0000256" key="4">
    <source>
        <dbReference type="ARBA" id="ARBA00022840"/>
    </source>
</evidence>
<comment type="similarity">
    <text evidence="5">Belongs to the protein kinase superfamily. Ser/Thr protein kinase family. GCN2 subfamily.</text>
</comment>
<evidence type="ECO:0000256" key="6">
    <source>
        <dbReference type="PROSITE-ProRule" id="PRU10141"/>
    </source>
</evidence>
<dbReference type="PROSITE" id="PS00108">
    <property type="entry name" value="PROTEIN_KINASE_ST"/>
    <property type="match status" value="1"/>
</dbReference>
<dbReference type="InterPro" id="IPR008271">
    <property type="entry name" value="Ser/Thr_kinase_AS"/>
</dbReference>
<feature type="binding site" evidence="6">
    <location>
        <position position="278"/>
    </location>
    <ligand>
        <name>ATP</name>
        <dbReference type="ChEBI" id="CHEBI:30616"/>
    </ligand>
</feature>
<evidence type="ECO:0000313" key="10">
    <source>
        <dbReference type="Proteomes" id="UP000250266"/>
    </source>
</evidence>
<evidence type="ECO:0000259" key="8">
    <source>
        <dbReference type="PROSITE" id="PS50011"/>
    </source>
</evidence>
<reference evidence="9 10" key="1">
    <citation type="journal article" date="2016" name="Nat. Commun.">
        <title>Ectomycorrhizal ecology is imprinted in the genome of the dominant symbiotic fungus Cenococcum geophilum.</title>
        <authorList>
            <consortium name="DOE Joint Genome Institute"/>
            <person name="Peter M."/>
            <person name="Kohler A."/>
            <person name="Ohm R.A."/>
            <person name="Kuo A."/>
            <person name="Krutzmann J."/>
            <person name="Morin E."/>
            <person name="Arend M."/>
            <person name="Barry K.W."/>
            <person name="Binder M."/>
            <person name="Choi C."/>
            <person name="Clum A."/>
            <person name="Copeland A."/>
            <person name="Grisel N."/>
            <person name="Haridas S."/>
            <person name="Kipfer T."/>
            <person name="LaButti K."/>
            <person name="Lindquist E."/>
            <person name="Lipzen A."/>
            <person name="Maire R."/>
            <person name="Meier B."/>
            <person name="Mihaltcheva S."/>
            <person name="Molinier V."/>
            <person name="Murat C."/>
            <person name="Poggeler S."/>
            <person name="Quandt C.A."/>
            <person name="Sperisen C."/>
            <person name="Tritt A."/>
            <person name="Tisserant E."/>
            <person name="Crous P.W."/>
            <person name="Henrissat B."/>
            <person name="Nehls U."/>
            <person name="Egli S."/>
            <person name="Spatafora J.W."/>
            <person name="Grigoriev I.V."/>
            <person name="Martin F.M."/>
        </authorList>
    </citation>
    <scope>NUCLEOTIDE SEQUENCE [LARGE SCALE GENOMIC DNA]</scope>
    <source>
        <strain evidence="9 10">CBS 459.81</strain>
    </source>
</reference>
<dbReference type="InterPro" id="IPR017441">
    <property type="entry name" value="Protein_kinase_ATP_BS"/>
</dbReference>
<dbReference type="Proteomes" id="UP000250266">
    <property type="component" value="Unassembled WGS sequence"/>
</dbReference>
<dbReference type="PANTHER" id="PTHR11042">
    <property type="entry name" value="EUKARYOTIC TRANSLATION INITIATION FACTOR 2-ALPHA KINASE EIF2-ALPHA KINASE -RELATED"/>
    <property type="match status" value="1"/>
</dbReference>
<dbReference type="InterPro" id="IPR011009">
    <property type="entry name" value="Kinase-like_dom_sf"/>
</dbReference>
<dbReference type="OrthoDB" id="1405469at2759"/>
<proteinExistence type="inferred from homology"/>
<evidence type="ECO:0000256" key="3">
    <source>
        <dbReference type="ARBA" id="ARBA00022777"/>
    </source>
</evidence>
<feature type="region of interest" description="Disordered" evidence="7">
    <location>
        <begin position="1"/>
        <end position="61"/>
    </location>
</feature>
<organism evidence="9 10">
    <name type="scientific">Lepidopterella palustris CBS 459.81</name>
    <dbReference type="NCBI Taxonomy" id="1314670"/>
    <lineage>
        <taxon>Eukaryota</taxon>
        <taxon>Fungi</taxon>
        <taxon>Dikarya</taxon>
        <taxon>Ascomycota</taxon>
        <taxon>Pezizomycotina</taxon>
        <taxon>Dothideomycetes</taxon>
        <taxon>Pleosporomycetidae</taxon>
        <taxon>Mytilinidiales</taxon>
        <taxon>Argynnaceae</taxon>
        <taxon>Lepidopterella</taxon>
    </lineage>
</organism>
<protein>
    <submittedName>
        <fullName evidence="9">Kinase-like protein</fullName>
    </submittedName>
</protein>
<accession>A0A8E2JL22</accession>
<keyword evidence="3 9" id="KW-0418">Kinase</keyword>
<keyword evidence="1" id="KW-0808">Transferase</keyword>
<name>A0A8E2JL22_9PEZI</name>
<dbReference type="EMBL" id="KV744805">
    <property type="protein sequence ID" value="OCK86444.1"/>
    <property type="molecule type" value="Genomic_DNA"/>
</dbReference>
<evidence type="ECO:0000256" key="1">
    <source>
        <dbReference type="ARBA" id="ARBA00022679"/>
    </source>
</evidence>
<evidence type="ECO:0000256" key="2">
    <source>
        <dbReference type="ARBA" id="ARBA00022741"/>
    </source>
</evidence>
<dbReference type="GO" id="GO:0004694">
    <property type="term" value="F:eukaryotic translation initiation factor 2alpha kinase activity"/>
    <property type="evidence" value="ECO:0007669"/>
    <property type="project" value="TreeGrafter"/>
</dbReference>
<sequence length="729" mass="80579">MSSFFRSPDETASCSSSSSSSGDSNEFTQEQCPKRKKASEQDQEQQRHDSHHQASLLGLSGLNRVSTISTDVTNEDLQVRPRPEPTTRNAQYHKDLMIHALLEEKCQREAAEHLAKDKDDPEVQALAALNYQALSRNLADPLDIDPELQSDGMRSTRVAVQQGLRALSQQYMASSSEATPNESRALVSTVLSGTGLVNSFRNLLRSPMGSRLSLPSPKSNAALPAVPTAFHAFMDPHPVLDAPRYSREFHEVCLVGKGGYGKVYKVLHKVDGAHYAIKRIPLSPGRMKKIEEGGVQELDCILEEARTLARLEHRNIVRYHHAWLDFSSATTSTSPTAIVPSDMLLEAPPVATDHILSLNTHHDNEDGQPPPDPTTNLIYDVVFEDSDHDLRRYSDNGTDAEDKSDSIDLCIHYSGKKNRRQSHATLSSMYSKKSSIQGVGEEDDDEIETIPRDSHAFSNESSSIFDPSMFSQSDVPVSHKYRNTLGPLITLNIQMSFHPITLAGYLCSDVRSSPLSSVTPALVIEDVADLRHCFHPRISLQILQKLCKGVQYLHDQGVLHRDLKPANVFLSIFSSKNRQAGCVNIFSCKQCGYGEQEPMYLNPRIGDFGLVTKLAQPDTVQPPILPKAVGTEFYRPSASPGVANEKLDVFALGVVAFELLRKFDTSMERYTLLRELKLENLPSGFATAIGECGADIEALIKGMICADETKRLTCKEVKEKLATIIEALA</sequence>
<dbReference type="PROSITE" id="PS50011">
    <property type="entry name" value="PROTEIN_KINASE_DOM"/>
    <property type="match status" value="1"/>
</dbReference>
<keyword evidence="2 6" id="KW-0547">Nucleotide-binding</keyword>
<dbReference type="Gene3D" id="3.30.200.20">
    <property type="entry name" value="Phosphorylase Kinase, domain 1"/>
    <property type="match status" value="1"/>
</dbReference>
<dbReference type="PANTHER" id="PTHR11042:SF187">
    <property type="entry name" value="EUKARYOTIC TRANSLATION INITIATION FACTOR 2-ALPHA KINASE 2"/>
    <property type="match status" value="1"/>
</dbReference>
<dbReference type="GO" id="GO:0005634">
    <property type="term" value="C:nucleus"/>
    <property type="evidence" value="ECO:0007669"/>
    <property type="project" value="TreeGrafter"/>
</dbReference>
<evidence type="ECO:0000256" key="7">
    <source>
        <dbReference type="SAM" id="MobiDB-lite"/>
    </source>
</evidence>
<dbReference type="PROSITE" id="PS00107">
    <property type="entry name" value="PROTEIN_KINASE_ATP"/>
    <property type="match status" value="1"/>
</dbReference>
<feature type="domain" description="Protein kinase" evidence="8">
    <location>
        <begin position="249"/>
        <end position="724"/>
    </location>
</feature>
<feature type="compositionally biased region" description="Basic and acidic residues" evidence="7">
    <location>
        <begin position="38"/>
        <end position="52"/>
    </location>
</feature>
<gene>
    <name evidence="9" type="ORF">K432DRAFT_376759</name>
</gene>
<feature type="compositionally biased region" description="Low complexity" evidence="7">
    <location>
        <begin position="13"/>
        <end position="24"/>
    </location>
</feature>